<reference evidence="1" key="1">
    <citation type="submission" date="2020-01" db="EMBL/GenBank/DDBJ databases">
        <authorList>
            <consortium name="DOE Joint Genome Institute"/>
            <person name="Haridas S."/>
            <person name="Albert R."/>
            <person name="Binder M."/>
            <person name="Bloem J."/>
            <person name="Labutti K."/>
            <person name="Salamov A."/>
            <person name="Andreopoulos B."/>
            <person name="Baker S.E."/>
            <person name="Barry K."/>
            <person name="Bills G."/>
            <person name="Bluhm B.H."/>
            <person name="Cannon C."/>
            <person name="Castanera R."/>
            <person name="Culley D.E."/>
            <person name="Daum C."/>
            <person name="Ezra D."/>
            <person name="Gonzalez J.B."/>
            <person name="Henrissat B."/>
            <person name="Kuo A."/>
            <person name="Liang C."/>
            <person name="Lipzen A."/>
            <person name="Lutzoni F."/>
            <person name="Magnuson J."/>
            <person name="Mondo S."/>
            <person name="Nolan M."/>
            <person name="Ohm R."/>
            <person name="Pangilinan J."/>
            <person name="Park H.-J."/>
            <person name="Ramirez L."/>
            <person name="Alfaro M."/>
            <person name="Sun H."/>
            <person name="Tritt A."/>
            <person name="Yoshinaga Y."/>
            <person name="Zwiers L.-H."/>
            <person name="Turgeon B.G."/>
            <person name="Goodwin S.B."/>
            <person name="Spatafora J.W."/>
            <person name="Crous P.W."/>
            <person name="Grigoriev I.V."/>
        </authorList>
    </citation>
    <scope>NUCLEOTIDE SEQUENCE</scope>
    <source>
        <strain evidence="1">CBS 394.84</strain>
    </source>
</reference>
<sequence length="232" mass="26271">MVLVDDPTKRHMCPVTLFLSMAIADGLIDAIHQASEVQQWPNWTPLPYSPNLVHLPVLRRTGNKSRLISSCEMKPTVLHRIMHAQIQRAGHEETFATLLRDVRTATQRDKRLINIDFAPLLIGRGQGQTVSRLLGPQLDLRNLCRDTKTFATGSSILKDPFPLPSIVQIQLRYDVTRLMIISCLYEISCNTIPDILRPFIKAAESVAYEPYYLDAEPDAQGACRWCGIRLPR</sequence>
<keyword evidence="2" id="KW-1185">Reference proteome</keyword>
<dbReference type="GeneID" id="63844448"/>
<dbReference type="EMBL" id="ML976620">
    <property type="protein sequence ID" value="KAF1840107.1"/>
    <property type="molecule type" value="Genomic_DNA"/>
</dbReference>
<gene>
    <name evidence="1" type="ORF">K460DRAFT_202525</name>
</gene>
<comment type="caution">
    <text evidence="1">The sequence shown here is derived from an EMBL/GenBank/DDBJ whole genome shotgun (WGS) entry which is preliminary data.</text>
</comment>
<name>A0A9P4G6U2_9PLEO</name>
<protein>
    <submittedName>
        <fullName evidence="1">Uncharacterized protein</fullName>
    </submittedName>
</protein>
<dbReference type="OrthoDB" id="5396328at2759"/>
<dbReference type="AlphaFoldDB" id="A0A9P4G6U2"/>
<evidence type="ECO:0000313" key="2">
    <source>
        <dbReference type="Proteomes" id="UP000800039"/>
    </source>
</evidence>
<accession>A0A9P4G6U2</accession>
<dbReference type="RefSeq" id="XP_040782670.1">
    <property type="nucleotide sequence ID" value="XM_040927196.1"/>
</dbReference>
<evidence type="ECO:0000313" key="1">
    <source>
        <dbReference type="EMBL" id="KAF1840107.1"/>
    </source>
</evidence>
<dbReference type="Proteomes" id="UP000800039">
    <property type="component" value="Unassembled WGS sequence"/>
</dbReference>
<organism evidence="1 2">
    <name type="scientific">Cucurbitaria berberidis CBS 394.84</name>
    <dbReference type="NCBI Taxonomy" id="1168544"/>
    <lineage>
        <taxon>Eukaryota</taxon>
        <taxon>Fungi</taxon>
        <taxon>Dikarya</taxon>
        <taxon>Ascomycota</taxon>
        <taxon>Pezizomycotina</taxon>
        <taxon>Dothideomycetes</taxon>
        <taxon>Pleosporomycetidae</taxon>
        <taxon>Pleosporales</taxon>
        <taxon>Pleosporineae</taxon>
        <taxon>Cucurbitariaceae</taxon>
        <taxon>Cucurbitaria</taxon>
    </lineage>
</organism>
<proteinExistence type="predicted"/>